<evidence type="ECO:0000313" key="2">
    <source>
        <dbReference type="Proteomes" id="UP000276133"/>
    </source>
</evidence>
<dbReference type="EMBL" id="REGN01006538">
    <property type="protein sequence ID" value="RNA09126.1"/>
    <property type="molecule type" value="Genomic_DNA"/>
</dbReference>
<sequence length="211" mass="23555">MAGPSSILSNSTEMYASFMDLNRFLILAQIGQVDLENMTTRLVLINSLTKAQSALVVQLGCGVIATNVITLDEHIGDRGLWGAYEAGPTKGARGLGKYDNIVARDQLLDKFFDRLINRWHGAAQTVLKNSVLTGKRIGLLAEASQRFELSIYTAFSLLLAIQINVMIPEACSSSFLNKNLKDKTEINSTKLLFKIEFKKFYRMSFFKEHPQ</sequence>
<proteinExistence type="predicted"/>
<keyword evidence="2" id="KW-1185">Reference proteome</keyword>
<reference evidence="1 2" key="1">
    <citation type="journal article" date="2018" name="Sci. Rep.">
        <title>Genomic signatures of local adaptation to the degree of environmental predictability in rotifers.</title>
        <authorList>
            <person name="Franch-Gras L."/>
            <person name="Hahn C."/>
            <person name="Garcia-Roger E.M."/>
            <person name="Carmona M.J."/>
            <person name="Serra M."/>
            <person name="Gomez A."/>
        </authorList>
    </citation>
    <scope>NUCLEOTIDE SEQUENCE [LARGE SCALE GENOMIC DNA]</scope>
    <source>
        <strain evidence="1">HYR1</strain>
    </source>
</reference>
<protein>
    <submittedName>
        <fullName evidence="1">Uncharacterized protein</fullName>
    </submittedName>
</protein>
<gene>
    <name evidence="1" type="ORF">BpHYR1_028446</name>
</gene>
<accession>A0A3M7QCH4</accession>
<comment type="caution">
    <text evidence="1">The sequence shown here is derived from an EMBL/GenBank/DDBJ whole genome shotgun (WGS) entry which is preliminary data.</text>
</comment>
<name>A0A3M7QCH4_BRAPC</name>
<evidence type="ECO:0000313" key="1">
    <source>
        <dbReference type="EMBL" id="RNA09126.1"/>
    </source>
</evidence>
<dbReference type="AlphaFoldDB" id="A0A3M7QCH4"/>
<organism evidence="1 2">
    <name type="scientific">Brachionus plicatilis</name>
    <name type="common">Marine rotifer</name>
    <name type="synonym">Brachionus muelleri</name>
    <dbReference type="NCBI Taxonomy" id="10195"/>
    <lineage>
        <taxon>Eukaryota</taxon>
        <taxon>Metazoa</taxon>
        <taxon>Spiralia</taxon>
        <taxon>Gnathifera</taxon>
        <taxon>Rotifera</taxon>
        <taxon>Eurotatoria</taxon>
        <taxon>Monogononta</taxon>
        <taxon>Pseudotrocha</taxon>
        <taxon>Ploima</taxon>
        <taxon>Brachionidae</taxon>
        <taxon>Brachionus</taxon>
    </lineage>
</organism>
<dbReference type="Proteomes" id="UP000276133">
    <property type="component" value="Unassembled WGS sequence"/>
</dbReference>